<sequence length="47" mass="4946">MTTLGPHRRSTPAPPRTSPVHAYIVAGGPEGGGALAVLTDRPRSPRW</sequence>
<dbReference type="EMBL" id="JAQOSK010000005">
    <property type="protein sequence ID" value="MDC2955867.1"/>
    <property type="molecule type" value="Genomic_DNA"/>
</dbReference>
<comment type="caution">
    <text evidence="1">The sequence shown here is derived from an EMBL/GenBank/DDBJ whole genome shotgun (WGS) entry which is preliminary data.</text>
</comment>
<evidence type="ECO:0000313" key="2">
    <source>
        <dbReference type="Proteomes" id="UP001221328"/>
    </source>
</evidence>
<evidence type="ECO:0000313" key="1">
    <source>
        <dbReference type="EMBL" id="MDC2955867.1"/>
    </source>
</evidence>
<proteinExistence type="predicted"/>
<dbReference type="RefSeq" id="WP_272175568.1">
    <property type="nucleotide sequence ID" value="NZ_JAQOSK010000005.1"/>
</dbReference>
<protein>
    <submittedName>
        <fullName evidence="1">Uncharacterized protein</fullName>
    </submittedName>
</protein>
<reference evidence="1 2" key="1">
    <citation type="journal article" date="2015" name="Int. J. Syst. Evol. Microbiol.">
        <title>Streptomyces gilvifuscus sp. nov., an actinomycete that produces antibacterial compounds isolated from soil.</title>
        <authorList>
            <person name="Nguyen T.M."/>
            <person name="Kim J."/>
        </authorList>
    </citation>
    <scope>NUCLEOTIDE SEQUENCE [LARGE SCALE GENOMIC DNA]</scope>
    <source>
        <strain evidence="1 2">T113</strain>
    </source>
</reference>
<keyword evidence="2" id="KW-1185">Reference proteome</keyword>
<accession>A0ABT5FTK3</accession>
<name>A0ABT5FTK3_9ACTN</name>
<gene>
    <name evidence="1" type="ORF">PO587_15450</name>
</gene>
<organism evidence="1 2">
    <name type="scientific">Streptomyces gilvifuscus</name>
    <dbReference type="NCBI Taxonomy" id="1550617"/>
    <lineage>
        <taxon>Bacteria</taxon>
        <taxon>Bacillati</taxon>
        <taxon>Actinomycetota</taxon>
        <taxon>Actinomycetes</taxon>
        <taxon>Kitasatosporales</taxon>
        <taxon>Streptomycetaceae</taxon>
        <taxon>Streptomyces</taxon>
    </lineage>
</organism>
<dbReference type="Proteomes" id="UP001221328">
    <property type="component" value="Unassembled WGS sequence"/>
</dbReference>